<feature type="region of interest" description="Disordered" evidence="5">
    <location>
        <begin position="1"/>
        <end position="105"/>
    </location>
</feature>
<feature type="compositionally biased region" description="Basic and acidic residues" evidence="5">
    <location>
        <begin position="9"/>
        <end position="23"/>
    </location>
</feature>
<dbReference type="InterPro" id="IPR002142">
    <property type="entry name" value="Peptidase_S49"/>
</dbReference>
<comment type="similarity">
    <text evidence="1">Belongs to the peptidase S49 family.</text>
</comment>
<dbReference type="SUPFAM" id="SSF52096">
    <property type="entry name" value="ClpP/crotonase"/>
    <property type="match status" value="1"/>
</dbReference>
<evidence type="ECO:0000313" key="7">
    <source>
        <dbReference type="EMBL" id="CAE0719897.1"/>
    </source>
</evidence>
<dbReference type="Pfam" id="PF01343">
    <property type="entry name" value="Peptidase_S49"/>
    <property type="match status" value="1"/>
</dbReference>
<dbReference type="InterPro" id="IPR047272">
    <property type="entry name" value="S49_SppA_C"/>
</dbReference>
<sequence>MFTTSDGDNQDKTKEGNETLVKDIEEENSENTQNDDDGEDDSAQHSDESSSSPSSSESKDDDQEKEDAGAETISEMNEENENNDEKEEEKETASKQGRNESQQDPMQQYVEQYQNAQRMQQQRLMGYPGAIIYRSPPSQHQQQLRPGMSPQDGHGHGLPTLAPGQAMAVAALVNLVTLGSRIFFVKWLIDKLAFESESKSPVQHFMWECLNDKFVKDDEIWNRVLSRAPQSMGIPQRRWGKMVKAMRPEKDRGQTKKKNQRNKSKNKDKQKGPKDDQLQVIDPTKDEQQQQPSSETSKTVVVMDFSTMNIPNPDFLRFADVVTFLVSSNSSRKQKFGPNPEVVLLVQSPGGEVTSFAFAAAQVARLRNAGWNVTVCVDRIAASGGYMIASQATQILASPFAMVGSVGVITETLNFYEILKQHGIQSLVLKAGDSKNPLTQFGEVTDKDIKTTQKDLDEMHKSFIDLCQSRRPTLDPAVCNGRILSGDMAINRGMIDRILTSDEYILEKIGEGDLVMKLHLVSGNSERNMIVNALQILPHLSSKFKRFMFAGGGENNNMKSVLAKISSRIDGRARMDGNFASKVVQIMGLSSMIRRAIVQSGFFSRVGQE</sequence>
<keyword evidence="3" id="KW-0378">Hydrolase</keyword>
<dbReference type="PANTHER" id="PTHR42987">
    <property type="entry name" value="PEPTIDASE S49"/>
    <property type="match status" value="1"/>
</dbReference>
<dbReference type="EMBL" id="HBIX01017555">
    <property type="protein sequence ID" value="CAE0719897.1"/>
    <property type="molecule type" value="Transcribed_RNA"/>
</dbReference>
<protein>
    <recommendedName>
        <fullName evidence="6">Peptidase S49 domain-containing protein</fullName>
    </recommendedName>
</protein>
<name>A0A7S4ALG1_9STRA</name>
<keyword evidence="2" id="KW-0645">Protease</keyword>
<accession>A0A7S4ALG1</accession>
<dbReference type="InterPro" id="IPR029045">
    <property type="entry name" value="ClpP/crotonase-like_dom_sf"/>
</dbReference>
<dbReference type="PANTHER" id="PTHR42987:SF4">
    <property type="entry name" value="PROTEASE SOHB-RELATED"/>
    <property type="match status" value="1"/>
</dbReference>
<dbReference type="AlphaFoldDB" id="A0A7S4ALG1"/>
<feature type="domain" description="Peptidase S49" evidence="6">
    <location>
        <begin position="367"/>
        <end position="506"/>
    </location>
</feature>
<dbReference type="CDD" id="cd07023">
    <property type="entry name" value="S49_Sppa_N_C"/>
    <property type="match status" value="1"/>
</dbReference>
<gene>
    <name evidence="7" type="ORF">PAUS00366_LOCUS12651</name>
</gene>
<evidence type="ECO:0000256" key="5">
    <source>
        <dbReference type="SAM" id="MobiDB-lite"/>
    </source>
</evidence>
<feature type="region of interest" description="Disordered" evidence="5">
    <location>
        <begin position="232"/>
        <end position="298"/>
    </location>
</feature>
<dbReference type="GO" id="GO:0006508">
    <property type="term" value="P:proteolysis"/>
    <property type="evidence" value="ECO:0007669"/>
    <property type="project" value="UniProtKB-KW"/>
</dbReference>
<reference evidence="7" key="1">
    <citation type="submission" date="2021-01" db="EMBL/GenBank/DDBJ databases">
        <authorList>
            <person name="Corre E."/>
            <person name="Pelletier E."/>
            <person name="Niang G."/>
            <person name="Scheremetjew M."/>
            <person name="Finn R."/>
            <person name="Kale V."/>
            <person name="Holt S."/>
            <person name="Cochrane G."/>
            <person name="Meng A."/>
            <person name="Brown T."/>
            <person name="Cohen L."/>
        </authorList>
    </citation>
    <scope>NUCLEOTIDE SEQUENCE</scope>
    <source>
        <strain evidence="7">10249 10 AB</strain>
    </source>
</reference>
<feature type="compositionally biased region" description="Polar residues" evidence="5">
    <location>
        <begin position="94"/>
        <end position="105"/>
    </location>
</feature>
<evidence type="ECO:0000256" key="1">
    <source>
        <dbReference type="ARBA" id="ARBA00008683"/>
    </source>
</evidence>
<feature type="compositionally biased region" description="Acidic residues" evidence="5">
    <location>
        <begin position="76"/>
        <end position="90"/>
    </location>
</feature>
<feature type="compositionally biased region" description="Basic residues" evidence="5">
    <location>
        <begin position="255"/>
        <end position="264"/>
    </location>
</feature>
<feature type="compositionally biased region" description="Basic and acidic residues" evidence="5">
    <location>
        <begin position="265"/>
        <end position="288"/>
    </location>
</feature>
<organism evidence="7">
    <name type="scientific">Pseudo-nitzschia australis</name>
    <dbReference type="NCBI Taxonomy" id="44445"/>
    <lineage>
        <taxon>Eukaryota</taxon>
        <taxon>Sar</taxon>
        <taxon>Stramenopiles</taxon>
        <taxon>Ochrophyta</taxon>
        <taxon>Bacillariophyta</taxon>
        <taxon>Bacillariophyceae</taxon>
        <taxon>Bacillariophycidae</taxon>
        <taxon>Bacillariales</taxon>
        <taxon>Bacillariaceae</taxon>
        <taxon>Pseudo-nitzschia</taxon>
    </lineage>
</organism>
<proteinExistence type="inferred from homology"/>
<dbReference type="GO" id="GO:0008236">
    <property type="term" value="F:serine-type peptidase activity"/>
    <property type="evidence" value="ECO:0007669"/>
    <property type="project" value="UniProtKB-KW"/>
</dbReference>
<evidence type="ECO:0000259" key="6">
    <source>
        <dbReference type="Pfam" id="PF01343"/>
    </source>
</evidence>
<feature type="compositionally biased region" description="Polar residues" evidence="5">
    <location>
        <begin position="289"/>
        <end position="298"/>
    </location>
</feature>
<dbReference type="Gene3D" id="6.20.330.10">
    <property type="match status" value="1"/>
</dbReference>
<evidence type="ECO:0000256" key="4">
    <source>
        <dbReference type="ARBA" id="ARBA00022825"/>
    </source>
</evidence>
<keyword evidence="4" id="KW-0720">Serine protease</keyword>
<evidence type="ECO:0000256" key="3">
    <source>
        <dbReference type="ARBA" id="ARBA00022801"/>
    </source>
</evidence>
<evidence type="ECO:0000256" key="2">
    <source>
        <dbReference type="ARBA" id="ARBA00022670"/>
    </source>
</evidence>
<dbReference type="Gene3D" id="3.90.226.10">
    <property type="entry name" value="2-enoyl-CoA Hydratase, Chain A, domain 1"/>
    <property type="match status" value="1"/>
</dbReference>
<feature type="compositionally biased region" description="Acidic residues" evidence="5">
    <location>
        <begin position="24"/>
        <end position="41"/>
    </location>
</feature>